<protein>
    <submittedName>
        <fullName evidence="2">Uncharacterized protein</fullName>
    </submittedName>
</protein>
<dbReference type="KEGG" id="ptm:GSPATT00028206001"/>
<reference evidence="2 3" key="1">
    <citation type="journal article" date="2006" name="Nature">
        <title>Global trends of whole-genome duplications revealed by the ciliate Paramecium tetraurelia.</title>
        <authorList>
            <consortium name="Genoscope"/>
            <person name="Aury J.-M."/>
            <person name="Jaillon O."/>
            <person name="Duret L."/>
            <person name="Noel B."/>
            <person name="Jubin C."/>
            <person name="Porcel B.M."/>
            <person name="Segurens B."/>
            <person name="Daubin V."/>
            <person name="Anthouard V."/>
            <person name="Aiach N."/>
            <person name="Arnaiz O."/>
            <person name="Billaut A."/>
            <person name="Beisson J."/>
            <person name="Blanc I."/>
            <person name="Bouhouche K."/>
            <person name="Camara F."/>
            <person name="Duharcourt S."/>
            <person name="Guigo R."/>
            <person name="Gogendeau D."/>
            <person name="Katinka M."/>
            <person name="Keller A.-M."/>
            <person name="Kissmehl R."/>
            <person name="Klotz C."/>
            <person name="Koll F."/>
            <person name="Le Moue A."/>
            <person name="Lepere C."/>
            <person name="Malinsky S."/>
            <person name="Nowacki M."/>
            <person name="Nowak J.K."/>
            <person name="Plattner H."/>
            <person name="Poulain J."/>
            <person name="Ruiz F."/>
            <person name="Serrano V."/>
            <person name="Zagulski M."/>
            <person name="Dessen P."/>
            <person name="Betermier M."/>
            <person name="Weissenbach J."/>
            <person name="Scarpelli C."/>
            <person name="Schachter V."/>
            <person name="Sperling L."/>
            <person name="Meyer E."/>
            <person name="Cohen J."/>
            <person name="Wincker P."/>
        </authorList>
    </citation>
    <scope>NUCLEOTIDE SEQUENCE [LARGE SCALE GENOMIC DNA]</scope>
    <source>
        <strain evidence="2 3">Stock d4-2</strain>
    </source>
</reference>
<feature type="region of interest" description="Disordered" evidence="1">
    <location>
        <begin position="1"/>
        <end position="74"/>
    </location>
</feature>
<feature type="compositionally biased region" description="Basic and acidic residues" evidence="1">
    <location>
        <begin position="49"/>
        <end position="64"/>
    </location>
</feature>
<dbReference type="AlphaFoldDB" id="A0BF54"/>
<dbReference type="InParanoid" id="A0BF54"/>
<dbReference type="HOGENOM" id="CLU_1589582_0_0_1"/>
<dbReference type="EMBL" id="CT867990">
    <property type="protein sequence ID" value="CAK57171.1"/>
    <property type="molecule type" value="Genomic_DNA"/>
</dbReference>
<dbReference type="Proteomes" id="UP000000600">
    <property type="component" value="Unassembled WGS sequence"/>
</dbReference>
<gene>
    <name evidence="2" type="ORF">GSPATT00028206001</name>
</gene>
<keyword evidence="3" id="KW-1185">Reference proteome</keyword>
<organism evidence="2 3">
    <name type="scientific">Paramecium tetraurelia</name>
    <dbReference type="NCBI Taxonomy" id="5888"/>
    <lineage>
        <taxon>Eukaryota</taxon>
        <taxon>Sar</taxon>
        <taxon>Alveolata</taxon>
        <taxon>Ciliophora</taxon>
        <taxon>Intramacronucleata</taxon>
        <taxon>Oligohymenophorea</taxon>
        <taxon>Peniculida</taxon>
        <taxon>Parameciidae</taxon>
        <taxon>Paramecium</taxon>
    </lineage>
</organism>
<evidence type="ECO:0000313" key="3">
    <source>
        <dbReference type="Proteomes" id="UP000000600"/>
    </source>
</evidence>
<dbReference type="GeneID" id="5010353"/>
<sequence>MDPQSQKIHKVQDSGFEQNQSNETTEMTQNKGDKNDNKNLLNSEINEDVSMKKDDVQAKKKDEETQQQSKDQNQMYKIKVQTQFLNNQSSYINSNSQACIQTQQIVNPSTEKGGEQNNQIHQILNKETIVKLLKKNGFNYFNEKLQQDEKSLLPSPWDQPDVYSEQNS</sequence>
<name>A0BF54_PARTE</name>
<feature type="compositionally biased region" description="Polar residues" evidence="1">
    <location>
        <begin position="15"/>
        <end position="29"/>
    </location>
</feature>
<evidence type="ECO:0000256" key="1">
    <source>
        <dbReference type="SAM" id="MobiDB-lite"/>
    </source>
</evidence>
<proteinExistence type="predicted"/>
<evidence type="ECO:0000313" key="2">
    <source>
        <dbReference type="EMBL" id="CAK57171.1"/>
    </source>
</evidence>
<dbReference type="RefSeq" id="XP_001424569.1">
    <property type="nucleotide sequence ID" value="XM_001424532.1"/>
</dbReference>
<accession>A0BF54</accession>